<dbReference type="AlphaFoldDB" id="A0A368TMT1"/>
<evidence type="ECO:0000313" key="1">
    <source>
        <dbReference type="EMBL" id="RCV85901.1"/>
    </source>
</evidence>
<protein>
    <submittedName>
        <fullName evidence="1">Uncharacterized protein</fullName>
    </submittedName>
</protein>
<accession>A0A368TMT1</accession>
<evidence type="ECO:0000313" key="2">
    <source>
        <dbReference type="Proteomes" id="UP000253204"/>
    </source>
</evidence>
<sequence length="230" mass="25492">MYLSYAQAILIGVGLCTAGISLAETSVPSTLTVQEVEAGELFPLVPGESTFEVVDGDGEGRQVVLELSSTGGEGRWEARFGDYNILHLFKRRDGSVLLTGLDVLTQGQTVLYEPPVVLLPNRIVPDRPWSASGRATVVNRETQEVVHKGEYQHRVMPITRERYTTPAGDYEGFLVPLEQTIDLEAQAVIRLWLDLGFFPGKGLVKRSMKFVVDKPLWFGSTTRRTAELVR</sequence>
<dbReference type="OrthoDB" id="6175075at2"/>
<dbReference type="EMBL" id="QPIJ01000085">
    <property type="protein sequence ID" value="RCV85901.1"/>
    <property type="molecule type" value="Genomic_DNA"/>
</dbReference>
<name>A0A368TMT1_9GAMM</name>
<organism evidence="1 2">
    <name type="scientific">Vreelandella rituensis</name>
    <dbReference type="NCBI Taxonomy" id="2282306"/>
    <lineage>
        <taxon>Bacteria</taxon>
        <taxon>Pseudomonadati</taxon>
        <taxon>Pseudomonadota</taxon>
        <taxon>Gammaproteobacteria</taxon>
        <taxon>Oceanospirillales</taxon>
        <taxon>Halomonadaceae</taxon>
        <taxon>Vreelandella</taxon>
    </lineage>
</organism>
<gene>
    <name evidence="1" type="ORF">DU506_19760</name>
</gene>
<reference evidence="1 2" key="1">
    <citation type="submission" date="2018-07" db="EMBL/GenBank/DDBJ databases">
        <title>Halomonas rutogse sp. nov., isolated from Lake TangqianCo on Tibetan Plateau.</title>
        <authorList>
            <person name="Lu H."/>
            <person name="Xing P."/>
            <person name="Wu Q."/>
        </authorList>
    </citation>
    <scope>NUCLEOTIDE SEQUENCE [LARGE SCALE GENOMIC DNA]</scope>
    <source>
        <strain evidence="1 2">TQ8S</strain>
    </source>
</reference>
<dbReference type="RefSeq" id="WP_114488581.1">
    <property type="nucleotide sequence ID" value="NZ_CBCSHM010000100.1"/>
</dbReference>
<comment type="caution">
    <text evidence="1">The sequence shown here is derived from an EMBL/GenBank/DDBJ whole genome shotgun (WGS) entry which is preliminary data.</text>
</comment>
<keyword evidence="2" id="KW-1185">Reference proteome</keyword>
<dbReference type="Proteomes" id="UP000253204">
    <property type="component" value="Unassembled WGS sequence"/>
</dbReference>
<proteinExistence type="predicted"/>